<sequence length="50" mass="5701">MARGMDTTPWEEAFVNELTQYVSDLQRVQVIKPGTNPHQFAESIYANVFA</sequence>
<organism evidence="1 2">
    <name type="scientific">Raoultella planticola</name>
    <name type="common">Klebsiella planticola</name>
    <dbReference type="NCBI Taxonomy" id="575"/>
    <lineage>
        <taxon>Bacteria</taxon>
        <taxon>Pseudomonadati</taxon>
        <taxon>Pseudomonadota</taxon>
        <taxon>Gammaproteobacteria</taxon>
        <taxon>Enterobacterales</taxon>
        <taxon>Enterobacteriaceae</taxon>
        <taxon>Klebsiella/Raoultella group</taxon>
        <taxon>Raoultella</taxon>
    </lineage>
</organism>
<evidence type="ECO:0000313" key="2">
    <source>
        <dbReference type="Proteomes" id="UP000345637"/>
    </source>
</evidence>
<proteinExistence type="predicted"/>
<dbReference type="Proteomes" id="UP000345637">
    <property type="component" value="Unassembled WGS sequence"/>
</dbReference>
<gene>
    <name evidence="1" type="ORF">NCTC12998_01483</name>
</gene>
<dbReference type="EMBL" id="CAADJE010000017">
    <property type="protein sequence ID" value="VFS60945.1"/>
    <property type="molecule type" value="Genomic_DNA"/>
</dbReference>
<dbReference type="AlphaFoldDB" id="A0A485AJ15"/>
<accession>A0A485AJ15</accession>
<reference evidence="1 2" key="1">
    <citation type="submission" date="2019-03" db="EMBL/GenBank/DDBJ databases">
        <authorList>
            <consortium name="Pathogen Informatics"/>
        </authorList>
    </citation>
    <scope>NUCLEOTIDE SEQUENCE [LARGE SCALE GENOMIC DNA]</scope>
    <source>
        <strain evidence="1 2">NCTC12998</strain>
    </source>
</reference>
<evidence type="ECO:0000313" key="1">
    <source>
        <dbReference type="EMBL" id="VFS60945.1"/>
    </source>
</evidence>
<name>A0A485AJ15_RAOPL</name>
<protein>
    <submittedName>
        <fullName evidence="1">Uncharacterized protein</fullName>
    </submittedName>
</protein>